<keyword evidence="3" id="KW-0862">Zinc</keyword>
<name>A0AAV8YGH9_9CUCU</name>
<dbReference type="InterPro" id="IPR006612">
    <property type="entry name" value="THAP_Znf"/>
</dbReference>
<evidence type="ECO:0000256" key="3">
    <source>
        <dbReference type="ARBA" id="ARBA00022833"/>
    </source>
</evidence>
<dbReference type="Proteomes" id="UP001162162">
    <property type="component" value="Unassembled WGS sequence"/>
</dbReference>
<evidence type="ECO:0000313" key="8">
    <source>
        <dbReference type="Proteomes" id="UP001162162"/>
    </source>
</evidence>
<sequence length="162" mass="18849">MERCRDAKGSILKARKLQLKIKLHIFYGDFMVTNSRSILYWCQFFMVEAIKDFKRNNKAVDTILYLYVLGKYHRAHCDSRLIKVCTYEVCKLNNYSGNVTPDLARLWRWDLEGRCVFALKMPSSCSVPGCNSVTKAGSIIKFHPIPKDEGLRHKWLKAIKKV</sequence>
<protein>
    <recommendedName>
        <fullName evidence="6">THAP-type domain-containing protein</fullName>
    </recommendedName>
</protein>
<evidence type="ECO:0000256" key="5">
    <source>
        <dbReference type="PROSITE-ProRule" id="PRU00309"/>
    </source>
</evidence>
<feature type="domain" description="THAP-type" evidence="6">
    <location>
        <begin position="121"/>
        <end position="162"/>
    </location>
</feature>
<reference evidence="7" key="1">
    <citation type="journal article" date="2023" name="Insect Mol. Biol.">
        <title>Genome sequencing provides insights into the evolution of gene families encoding plant cell wall-degrading enzymes in longhorned beetles.</title>
        <authorList>
            <person name="Shin N.R."/>
            <person name="Okamura Y."/>
            <person name="Kirsch R."/>
            <person name="Pauchet Y."/>
        </authorList>
    </citation>
    <scope>NUCLEOTIDE SEQUENCE</scope>
    <source>
        <strain evidence="7">AMC_N1</strain>
    </source>
</reference>
<keyword evidence="1" id="KW-0479">Metal-binding</keyword>
<evidence type="ECO:0000259" key="6">
    <source>
        <dbReference type="PROSITE" id="PS50950"/>
    </source>
</evidence>
<evidence type="ECO:0000313" key="7">
    <source>
        <dbReference type="EMBL" id="KAJ8950090.1"/>
    </source>
</evidence>
<evidence type="ECO:0000256" key="4">
    <source>
        <dbReference type="ARBA" id="ARBA00023125"/>
    </source>
</evidence>
<organism evidence="7 8">
    <name type="scientific">Aromia moschata</name>
    <dbReference type="NCBI Taxonomy" id="1265417"/>
    <lineage>
        <taxon>Eukaryota</taxon>
        <taxon>Metazoa</taxon>
        <taxon>Ecdysozoa</taxon>
        <taxon>Arthropoda</taxon>
        <taxon>Hexapoda</taxon>
        <taxon>Insecta</taxon>
        <taxon>Pterygota</taxon>
        <taxon>Neoptera</taxon>
        <taxon>Endopterygota</taxon>
        <taxon>Coleoptera</taxon>
        <taxon>Polyphaga</taxon>
        <taxon>Cucujiformia</taxon>
        <taxon>Chrysomeloidea</taxon>
        <taxon>Cerambycidae</taxon>
        <taxon>Cerambycinae</taxon>
        <taxon>Callichromatini</taxon>
        <taxon>Aromia</taxon>
    </lineage>
</organism>
<dbReference type="GO" id="GO:0003677">
    <property type="term" value="F:DNA binding"/>
    <property type="evidence" value="ECO:0007669"/>
    <property type="project" value="UniProtKB-UniRule"/>
</dbReference>
<dbReference type="AlphaFoldDB" id="A0AAV8YGH9"/>
<keyword evidence="4 5" id="KW-0238">DNA-binding</keyword>
<comment type="caution">
    <text evidence="7">The sequence shown here is derived from an EMBL/GenBank/DDBJ whole genome shotgun (WGS) entry which is preliminary data.</text>
</comment>
<evidence type="ECO:0000256" key="2">
    <source>
        <dbReference type="ARBA" id="ARBA00022771"/>
    </source>
</evidence>
<dbReference type="SUPFAM" id="SSF57716">
    <property type="entry name" value="Glucocorticoid receptor-like (DNA-binding domain)"/>
    <property type="match status" value="1"/>
</dbReference>
<accession>A0AAV8YGH9</accession>
<evidence type="ECO:0000256" key="1">
    <source>
        <dbReference type="ARBA" id="ARBA00022723"/>
    </source>
</evidence>
<gene>
    <name evidence="7" type="ORF">NQ318_017815</name>
</gene>
<keyword evidence="2 5" id="KW-0863">Zinc-finger</keyword>
<dbReference type="PROSITE" id="PS50950">
    <property type="entry name" value="ZF_THAP"/>
    <property type="match status" value="1"/>
</dbReference>
<dbReference type="GO" id="GO:0008270">
    <property type="term" value="F:zinc ion binding"/>
    <property type="evidence" value="ECO:0007669"/>
    <property type="project" value="UniProtKB-KW"/>
</dbReference>
<dbReference type="Pfam" id="PF05485">
    <property type="entry name" value="THAP"/>
    <property type="match status" value="1"/>
</dbReference>
<proteinExistence type="predicted"/>
<keyword evidence="8" id="KW-1185">Reference proteome</keyword>
<dbReference type="EMBL" id="JAPWTK010000105">
    <property type="protein sequence ID" value="KAJ8950090.1"/>
    <property type="molecule type" value="Genomic_DNA"/>
</dbReference>